<dbReference type="AlphaFoldDB" id="A0AA39VFU7"/>
<feature type="compositionally biased region" description="Low complexity" evidence="1">
    <location>
        <begin position="612"/>
        <end position="623"/>
    </location>
</feature>
<feature type="region of interest" description="Disordered" evidence="1">
    <location>
        <begin position="272"/>
        <end position="301"/>
    </location>
</feature>
<dbReference type="PANTHER" id="PTHR15204">
    <property type="entry name" value="LARGE PROLINE-RICH PROTEIN BAG6"/>
    <property type="match status" value="1"/>
</dbReference>
<comment type="caution">
    <text evidence="3">The sequence shown here is derived from an EMBL/GenBank/DDBJ whole genome shotgun (WGS) entry which is preliminary data.</text>
</comment>
<reference evidence="3" key="1">
    <citation type="journal article" date="2022" name="Plant J.">
        <title>Strategies of tolerance reflected in two North American maple genomes.</title>
        <authorList>
            <person name="McEvoy S.L."/>
            <person name="Sezen U.U."/>
            <person name="Trouern-Trend A."/>
            <person name="McMahon S.M."/>
            <person name="Schaberg P.G."/>
            <person name="Yang J."/>
            <person name="Wegrzyn J.L."/>
            <person name="Swenson N.G."/>
        </authorList>
    </citation>
    <scope>NUCLEOTIDE SEQUENCE</scope>
    <source>
        <strain evidence="3">NS2018</strain>
    </source>
</reference>
<evidence type="ECO:0000259" key="2">
    <source>
        <dbReference type="PROSITE" id="PS50053"/>
    </source>
</evidence>
<dbReference type="InterPro" id="IPR029071">
    <property type="entry name" value="Ubiquitin-like_domsf"/>
</dbReference>
<protein>
    <recommendedName>
        <fullName evidence="2">Ubiquitin-like domain-containing protein</fullName>
    </recommendedName>
</protein>
<dbReference type="InterPro" id="IPR019956">
    <property type="entry name" value="Ubiquitin_dom"/>
</dbReference>
<dbReference type="FunFam" id="3.10.20.90:FF:000154">
    <property type="entry name" value="Large proline-rich protein BAG6"/>
    <property type="match status" value="1"/>
</dbReference>
<reference evidence="3" key="2">
    <citation type="submission" date="2023-06" db="EMBL/GenBank/DDBJ databases">
        <authorList>
            <person name="Swenson N.G."/>
            <person name="Wegrzyn J.L."/>
            <person name="Mcevoy S.L."/>
        </authorList>
    </citation>
    <scope>NUCLEOTIDE SEQUENCE</scope>
    <source>
        <strain evidence="3">NS2018</strain>
        <tissue evidence="3">Leaf</tissue>
    </source>
</reference>
<dbReference type="SMART" id="SM00213">
    <property type="entry name" value="UBQ"/>
    <property type="match status" value="1"/>
</dbReference>
<feature type="region of interest" description="Disordered" evidence="1">
    <location>
        <begin position="97"/>
        <end position="130"/>
    </location>
</feature>
<feature type="region of interest" description="Disordered" evidence="1">
    <location>
        <begin position="556"/>
        <end position="577"/>
    </location>
</feature>
<evidence type="ECO:0000313" key="4">
    <source>
        <dbReference type="Proteomes" id="UP001168877"/>
    </source>
</evidence>
<sequence length="998" mass="103837">MADQHPNEGSSTSNVCGESSDSTVEINIKTLDSQIYSFQVNKSMSVSLFKEKIATDIGVPVGQQRLIFRGKVLKDDHLLSEYHLENGHTLHLVIRQPAQSQPSSDTSAGETNGTTGSRENDANAGAPRSRVGQISHSVVLGTFNVGDQGEGIVPDLSRVIGAVMNSIGIGSQSAMNSGNLGAQFSTLPNTTDQPPQGNEADGTRRSVGSQSQGGGQAYSGQAFSGPLFQVSPQVGQIPAAAATVPIPSLNVPIPGSLNTLSEFMRSMEATLSQNGYQQSTSSTTHEDVTQTQTELPTNGRGLPTPEALCIVLRHAQRLLSGHTIAALSHLTGRLEQEGASSDPTIRGQIQEESVQVGMAMQHLGSLLLELGRVILTLRMGQSPAESSVNSGPAVYISPSGPNPLMVQPFPLQTSSLFGGPVPSTNAMGFGSLGVGNAPRNINIHIHAGTALAPVVSAVGTRASNGDGVQGERGNNNGSTNSMGSGSIRVVPVRNVIATAVPSRPTGVAISSAAQPGLGISVSQQPPDSAFMSSMVNEINSRLRNLVGNIQGENQVASGEVESSMRNGGSSAGNNAGISSMMNEINSQLRNLVGNTQGQNPVASGEVESSMRNGGSSAGNDAGNEQPNNMAVSRAAELGISPPGVLPESEGLKQPHSECDQVRNNENMRGGLNTNDATSCSVEGSLSSLNGEPIVKSENAPGSSEKKDLSGGANAVPLGLGLGGLERKKRTKQPVTLVKGGDGGTSSAPLDQNLNSGQQLLQSLASRSSAMNRMGANDPSSGQLPMAGRIMENKQSGGQDTDGQLDPGSAMSQVLGSPEINGLLSGFSEQTGVGSPDVLRNMLQQFTQSPQIMNTVNQIAQQFDGQDLGSMFSGLGGGQGGGLDLSRMVQQMMPVVSQALSRGSSTPQHSESRSTGTDNHEDVEFQTGIQQVAQSIEHFDPPEEVFRAIVERALQGNGISAEDLVNELCSDESLTHEYAEMLQHDLCRRLERDSGGDKY</sequence>
<dbReference type="GO" id="GO:0051787">
    <property type="term" value="F:misfolded protein binding"/>
    <property type="evidence" value="ECO:0007669"/>
    <property type="project" value="TreeGrafter"/>
</dbReference>
<feature type="region of interest" description="Disordered" evidence="1">
    <location>
        <begin position="897"/>
        <end position="919"/>
    </location>
</feature>
<feature type="region of interest" description="Disordered" evidence="1">
    <location>
        <begin position="180"/>
        <end position="220"/>
    </location>
</feature>
<dbReference type="GO" id="GO:0071818">
    <property type="term" value="C:BAT3 complex"/>
    <property type="evidence" value="ECO:0007669"/>
    <property type="project" value="TreeGrafter"/>
</dbReference>
<feature type="compositionally biased region" description="Low complexity" evidence="1">
    <location>
        <begin position="563"/>
        <end position="577"/>
    </location>
</feature>
<dbReference type="PANTHER" id="PTHR15204:SF5">
    <property type="entry name" value="LARGE PROLINE-RICH PROTEIN BAG6 ISOFORM X1"/>
    <property type="match status" value="1"/>
</dbReference>
<feature type="compositionally biased region" description="Low complexity" evidence="1">
    <location>
        <begin position="473"/>
        <end position="485"/>
    </location>
</feature>
<feature type="compositionally biased region" description="Polar residues" evidence="1">
    <location>
        <begin position="897"/>
        <end position="916"/>
    </location>
</feature>
<feature type="compositionally biased region" description="Polar residues" evidence="1">
    <location>
        <begin position="180"/>
        <end position="196"/>
    </location>
</feature>
<dbReference type="Pfam" id="PF00240">
    <property type="entry name" value="ubiquitin"/>
    <property type="match status" value="1"/>
</dbReference>
<feature type="region of interest" description="Disordered" evidence="1">
    <location>
        <begin position="661"/>
        <end position="752"/>
    </location>
</feature>
<gene>
    <name evidence="3" type="ORF">LWI29_023340</name>
</gene>
<proteinExistence type="predicted"/>
<dbReference type="Gene3D" id="3.10.20.90">
    <property type="entry name" value="Phosphatidylinositol 3-kinase Catalytic Subunit, Chain A, domain 1"/>
    <property type="match status" value="1"/>
</dbReference>
<dbReference type="GO" id="GO:0031593">
    <property type="term" value="F:polyubiquitin modification-dependent protein binding"/>
    <property type="evidence" value="ECO:0007669"/>
    <property type="project" value="TreeGrafter"/>
</dbReference>
<dbReference type="EMBL" id="JAUESC010000386">
    <property type="protein sequence ID" value="KAK0576793.1"/>
    <property type="molecule type" value="Genomic_DNA"/>
</dbReference>
<feature type="domain" description="Ubiquitin-like" evidence="2">
    <location>
        <begin position="24"/>
        <end position="99"/>
    </location>
</feature>
<evidence type="ECO:0000256" key="1">
    <source>
        <dbReference type="SAM" id="MobiDB-lite"/>
    </source>
</evidence>
<accession>A0AA39VFU7</accession>
<dbReference type="GO" id="GO:0036503">
    <property type="term" value="P:ERAD pathway"/>
    <property type="evidence" value="ECO:0007669"/>
    <property type="project" value="TreeGrafter"/>
</dbReference>
<keyword evidence="4" id="KW-1185">Reference proteome</keyword>
<feature type="compositionally biased region" description="Polar residues" evidence="1">
    <location>
        <begin position="97"/>
        <end position="117"/>
    </location>
</feature>
<dbReference type="SUPFAM" id="SSF54236">
    <property type="entry name" value="Ubiquitin-like"/>
    <property type="match status" value="1"/>
</dbReference>
<dbReference type="Proteomes" id="UP001168877">
    <property type="component" value="Unassembled WGS sequence"/>
</dbReference>
<dbReference type="InterPro" id="IPR000626">
    <property type="entry name" value="Ubiquitin-like_dom"/>
</dbReference>
<organism evidence="3 4">
    <name type="scientific">Acer saccharum</name>
    <name type="common">Sugar maple</name>
    <dbReference type="NCBI Taxonomy" id="4024"/>
    <lineage>
        <taxon>Eukaryota</taxon>
        <taxon>Viridiplantae</taxon>
        <taxon>Streptophyta</taxon>
        <taxon>Embryophyta</taxon>
        <taxon>Tracheophyta</taxon>
        <taxon>Spermatophyta</taxon>
        <taxon>Magnoliopsida</taxon>
        <taxon>eudicotyledons</taxon>
        <taxon>Gunneridae</taxon>
        <taxon>Pentapetalae</taxon>
        <taxon>rosids</taxon>
        <taxon>malvids</taxon>
        <taxon>Sapindales</taxon>
        <taxon>Sapindaceae</taxon>
        <taxon>Hippocastanoideae</taxon>
        <taxon>Acereae</taxon>
        <taxon>Acer</taxon>
    </lineage>
</organism>
<name>A0AA39VFU7_ACESA</name>
<feature type="compositionally biased region" description="Polar residues" evidence="1">
    <location>
        <begin position="272"/>
        <end position="296"/>
    </location>
</feature>
<dbReference type="PROSITE" id="PS50053">
    <property type="entry name" value="UBIQUITIN_2"/>
    <property type="match status" value="1"/>
</dbReference>
<feature type="compositionally biased region" description="Polar residues" evidence="1">
    <location>
        <begin position="663"/>
        <end position="689"/>
    </location>
</feature>
<dbReference type="PRINTS" id="PR00348">
    <property type="entry name" value="UBIQUITIN"/>
</dbReference>
<feature type="region of interest" description="Disordered" evidence="1">
    <location>
        <begin position="462"/>
        <end position="485"/>
    </location>
</feature>
<feature type="region of interest" description="Disordered" evidence="1">
    <location>
        <begin position="593"/>
        <end position="627"/>
    </location>
</feature>
<evidence type="ECO:0000313" key="3">
    <source>
        <dbReference type="EMBL" id="KAK0576793.1"/>
    </source>
</evidence>